<organism evidence="9 10">
    <name type="scientific">Roseburia yibonii</name>
    <dbReference type="NCBI Taxonomy" id="2763063"/>
    <lineage>
        <taxon>Bacteria</taxon>
        <taxon>Bacillati</taxon>
        <taxon>Bacillota</taxon>
        <taxon>Clostridia</taxon>
        <taxon>Lachnospirales</taxon>
        <taxon>Lachnospiraceae</taxon>
        <taxon>Roseburia</taxon>
    </lineage>
</organism>
<evidence type="ECO:0000256" key="4">
    <source>
        <dbReference type="ARBA" id="ARBA00023172"/>
    </source>
</evidence>
<dbReference type="HAMAP" id="MF_00201">
    <property type="entry name" value="RecO"/>
    <property type="match status" value="1"/>
</dbReference>
<evidence type="ECO:0000256" key="1">
    <source>
        <dbReference type="ARBA" id="ARBA00007452"/>
    </source>
</evidence>
<evidence type="ECO:0000313" key="9">
    <source>
        <dbReference type="EMBL" id="MBC5752431.1"/>
    </source>
</evidence>
<dbReference type="Gene3D" id="6.20.220.20">
    <property type="entry name" value="Recombination protein O, zinc-binding domain"/>
    <property type="match status" value="1"/>
</dbReference>
<dbReference type="InterPro" id="IPR012340">
    <property type="entry name" value="NA-bd_OB-fold"/>
</dbReference>
<comment type="similarity">
    <text evidence="1 7">Belongs to the RecO family.</text>
</comment>
<dbReference type="Gene3D" id="2.40.50.140">
    <property type="entry name" value="Nucleic acid-binding proteins"/>
    <property type="match status" value="1"/>
</dbReference>
<evidence type="ECO:0000256" key="7">
    <source>
        <dbReference type="HAMAP-Rule" id="MF_00201"/>
    </source>
</evidence>
<dbReference type="PANTHER" id="PTHR33991:SF1">
    <property type="entry name" value="DNA REPAIR PROTEIN RECO"/>
    <property type="match status" value="1"/>
</dbReference>
<evidence type="ECO:0000313" key="10">
    <source>
        <dbReference type="Proteomes" id="UP000621540"/>
    </source>
</evidence>
<accession>A0ABR7I670</accession>
<evidence type="ECO:0000256" key="6">
    <source>
        <dbReference type="ARBA" id="ARBA00033409"/>
    </source>
</evidence>
<dbReference type="Proteomes" id="UP000621540">
    <property type="component" value="Unassembled WGS sequence"/>
</dbReference>
<dbReference type="InterPro" id="IPR042242">
    <property type="entry name" value="RecO_C"/>
</dbReference>
<dbReference type="InterPro" id="IPR022572">
    <property type="entry name" value="DNA_rep/recomb_RecO_N"/>
</dbReference>
<proteinExistence type="inferred from homology"/>
<dbReference type="RefSeq" id="WP_147619087.1">
    <property type="nucleotide sequence ID" value="NZ_JACOQH010000001.1"/>
</dbReference>
<keyword evidence="10" id="KW-1185">Reference proteome</keyword>
<dbReference type="PANTHER" id="PTHR33991">
    <property type="entry name" value="DNA REPAIR PROTEIN RECO"/>
    <property type="match status" value="1"/>
</dbReference>
<dbReference type="NCBIfam" id="TIGR00613">
    <property type="entry name" value="reco"/>
    <property type="match status" value="1"/>
</dbReference>
<name>A0ABR7I670_9FIRM</name>
<feature type="domain" description="DNA replication/recombination mediator RecO N-terminal" evidence="8">
    <location>
        <begin position="7"/>
        <end position="80"/>
    </location>
</feature>
<dbReference type="EMBL" id="JACOQH010000001">
    <property type="protein sequence ID" value="MBC5752431.1"/>
    <property type="molecule type" value="Genomic_DNA"/>
</dbReference>
<evidence type="ECO:0000256" key="5">
    <source>
        <dbReference type="ARBA" id="ARBA00023204"/>
    </source>
</evidence>
<gene>
    <name evidence="7 9" type="primary">recO</name>
    <name evidence="9" type="ORF">H8Z76_00070</name>
</gene>
<dbReference type="SUPFAM" id="SSF57863">
    <property type="entry name" value="ArfGap/RecO-like zinc finger"/>
    <property type="match status" value="1"/>
</dbReference>
<evidence type="ECO:0000256" key="2">
    <source>
        <dbReference type="ARBA" id="ARBA00021310"/>
    </source>
</evidence>
<dbReference type="InterPro" id="IPR003717">
    <property type="entry name" value="RecO"/>
</dbReference>
<comment type="caution">
    <text evidence="9">The sequence shown here is derived from an EMBL/GenBank/DDBJ whole genome shotgun (WGS) entry which is preliminary data.</text>
</comment>
<dbReference type="Pfam" id="PF11967">
    <property type="entry name" value="RecO_N"/>
    <property type="match status" value="1"/>
</dbReference>
<keyword evidence="4 7" id="KW-0233">DNA recombination</keyword>
<evidence type="ECO:0000259" key="8">
    <source>
        <dbReference type="Pfam" id="PF11967"/>
    </source>
</evidence>
<evidence type="ECO:0000256" key="3">
    <source>
        <dbReference type="ARBA" id="ARBA00022763"/>
    </source>
</evidence>
<keyword evidence="3 7" id="KW-0227">DNA damage</keyword>
<dbReference type="Pfam" id="PF02565">
    <property type="entry name" value="RecO_C"/>
    <property type="match status" value="1"/>
</dbReference>
<sequence length="248" mass="28650">MGQTIVLTGMVLQTMPIGDYDKRLTILTKERGKITAFAKGARRPNSQLLAAANPFCYGEFELFEGRTTYTLVKATVANYFRDLLNDLDSVYYGFYFLELASYYTQENNDERQMLKLLYQSLRALQHPSLNNRLVKVIYELRVLVVNGEYPNVFSCMKCGKKEDLCYFSVKYRGTLCKDCGTMESGILLNESVLYTLQYIISVELKKLYTFTVTEQVLLVLEQVMGNYWNSYIPHHFKSLEILNQSPVK</sequence>
<keyword evidence="5 7" id="KW-0234">DNA repair</keyword>
<dbReference type="SUPFAM" id="SSF50249">
    <property type="entry name" value="Nucleic acid-binding proteins"/>
    <property type="match status" value="1"/>
</dbReference>
<reference evidence="9 10" key="1">
    <citation type="submission" date="2020-08" db="EMBL/GenBank/DDBJ databases">
        <title>Genome public.</title>
        <authorList>
            <person name="Liu C."/>
            <person name="Sun Q."/>
        </authorList>
    </citation>
    <scope>NUCLEOTIDE SEQUENCE [LARGE SCALE GENOMIC DNA]</scope>
    <source>
        <strain evidence="9 10">BX0805</strain>
    </source>
</reference>
<dbReference type="InterPro" id="IPR037278">
    <property type="entry name" value="ARFGAP/RecO"/>
</dbReference>
<comment type="function">
    <text evidence="7">Involved in DNA repair and RecF pathway recombination.</text>
</comment>
<protein>
    <recommendedName>
        <fullName evidence="2 7">DNA repair protein RecO</fullName>
    </recommendedName>
    <alternativeName>
        <fullName evidence="6 7">Recombination protein O</fullName>
    </alternativeName>
</protein>
<dbReference type="Gene3D" id="1.20.1440.120">
    <property type="entry name" value="Recombination protein O, C-terminal domain"/>
    <property type="match status" value="1"/>
</dbReference>